<evidence type="ECO:0000313" key="7">
    <source>
        <dbReference type="Proteomes" id="UP001642483"/>
    </source>
</evidence>
<keyword evidence="7" id="KW-1185">Reference proteome</keyword>
<dbReference type="InterPro" id="IPR028933">
    <property type="entry name" value="Lebercilin_dom"/>
</dbReference>
<dbReference type="Pfam" id="PF15619">
    <property type="entry name" value="Lebercilin"/>
    <property type="match status" value="1"/>
</dbReference>
<evidence type="ECO:0000256" key="4">
    <source>
        <dbReference type="SAM" id="MobiDB-lite"/>
    </source>
</evidence>
<name>A0ABP0EYD9_CLALP</name>
<dbReference type="PANTHER" id="PTHR16650">
    <property type="entry name" value="C21ORF13-RELATED"/>
    <property type="match status" value="1"/>
</dbReference>
<protein>
    <recommendedName>
        <fullName evidence="5">Pyrin domain-containing protein</fullName>
    </recommendedName>
</protein>
<evidence type="ECO:0000313" key="6">
    <source>
        <dbReference type="EMBL" id="CAK8672505.1"/>
    </source>
</evidence>
<feature type="compositionally biased region" description="Polar residues" evidence="4">
    <location>
        <begin position="57"/>
        <end position="76"/>
    </location>
</feature>
<dbReference type="EMBL" id="CAWYQH010000001">
    <property type="protein sequence ID" value="CAK8672505.1"/>
    <property type="molecule type" value="Genomic_DNA"/>
</dbReference>
<dbReference type="InterPro" id="IPR004020">
    <property type="entry name" value="DAPIN"/>
</dbReference>
<comment type="similarity">
    <text evidence="1">Belongs to the LCA5 family.</text>
</comment>
<feature type="coiled-coil region" evidence="3">
    <location>
        <begin position="500"/>
        <end position="537"/>
    </location>
</feature>
<dbReference type="PANTHER" id="PTHR16650:SF6">
    <property type="entry name" value="GH21622P"/>
    <property type="match status" value="1"/>
</dbReference>
<feature type="region of interest" description="Disordered" evidence="4">
    <location>
        <begin position="668"/>
        <end position="748"/>
    </location>
</feature>
<dbReference type="InterPro" id="IPR026188">
    <property type="entry name" value="Lebercilin-like"/>
</dbReference>
<keyword evidence="2 3" id="KW-0175">Coiled coil</keyword>
<proteinExistence type="inferred from homology"/>
<feature type="compositionally biased region" description="Polar residues" evidence="4">
    <location>
        <begin position="670"/>
        <end position="688"/>
    </location>
</feature>
<comment type="caution">
    <text evidence="6">The sequence shown here is derived from an EMBL/GenBank/DDBJ whole genome shotgun (WGS) entry which is preliminary data.</text>
</comment>
<feature type="region of interest" description="Disordered" evidence="4">
    <location>
        <begin position="1"/>
        <end position="107"/>
    </location>
</feature>
<dbReference type="Proteomes" id="UP001642483">
    <property type="component" value="Unassembled WGS sequence"/>
</dbReference>
<feature type="coiled-coil region" evidence="3">
    <location>
        <begin position="120"/>
        <end position="292"/>
    </location>
</feature>
<feature type="domain" description="Pyrin" evidence="5">
    <location>
        <begin position="141"/>
        <end position="246"/>
    </location>
</feature>
<evidence type="ECO:0000256" key="1">
    <source>
        <dbReference type="ARBA" id="ARBA00010229"/>
    </source>
</evidence>
<sequence length="748" mass="84224">MSKPLSMASYADRRVLSSENEDSYSTYSEDFDDSRTPTPDKKHRYGVGNRRSRKNDMVTSEGTASSILSTASTKKSIVSVDRRRTKKSSGVKSGWRSTSVSKPPKAKPLTFKDSVQARMLSARNHRINILNNELTEAQAKVEELTKENKLLKNLQHRQDKALKKFEDTESDLPRLISQHTEEQRVLKTRLRKTQENERKLESKLKDTSDELQKMEMTLRRLKKIVYDRNLGERSELAKQLNAAEDKLYDLERKNTELDKKLELTTHSYARQLNRERAKHKDTKERLEVLQDDFLVVQARLKEKERALEVSNIYALRTKQSPEKSFVGGKIVLPSPRQPSEKPPVVKIEENHLPLATVTQTPAILETTESPKPVVEPVKPTPHQLASTNKTTDFRKTIKSPAKIFETEREDSVLLDLRNPKKINDKPNGLNGLLLNEPRIDKDGGHNPRQSVFLTANFESPTITPGSTFISDEAPPPHTYNTHLTTSVAHASSPKESIPLVVDTRKDIRKFEEEKKKLEEDRRKKAALLAKMKDLEVEDDSSLPLGDKKKEIDDIGMLLARSSQNESKPPQVQNRFFPDGNPRVENLHKGLPSASDLTKSAEKTEPDLTFGSYAPSVASHSKRKVSRTHTNVKNSTGLIAPEETDEPLLDLTSGNSKKSDLLNQLFGEQAAKQSSAKTTAPRETSNVPKTTPRAKPVHTGYPWERNVVASQQGNGDGSPAKDRRSDVFSGPAVKAMHSFNEDDIEEVTL</sequence>
<gene>
    <name evidence="6" type="ORF">CVLEPA_LOCUS1449</name>
</gene>
<organism evidence="6 7">
    <name type="scientific">Clavelina lepadiformis</name>
    <name type="common">Light-bulb sea squirt</name>
    <name type="synonym">Ascidia lepadiformis</name>
    <dbReference type="NCBI Taxonomy" id="159417"/>
    <lineage>
        <taxon>Eukaryota</taxon>
        <taxon>Metazoa</taxon>
        <taxon>Chordata</taxon>
        <taxon>Tunicata</taxon>
        <taxon>Ascidiacea</taxon>
        <taxon>Aplousobranchia</taxon>
        <taxon>Clavelinidae</taxon>
        <taxon>Clavelina</taxon>
    </lineage>
</organism>
<reference evidence="6 7" key="1">
    <citation type="submission" date="2024-02" db="EMBL/GenBank/DDBJ databases">
        <authorList>
            <person name="Daric V."/>
            <person name="Darras S."/>
        </authorList>
    </citation>
    <scope>NUCLEOTIDE SEQUENCE [LARGE SCALE GENOMIC DNA]</scope>
</reference>
<feature type="compositionally biased region" description="Polar residues" evidence="4">
    <location>
        <begin position="90"/>
        <end position="101"/>
    </location>
</feature>
<dbReference type="PROSITE" id="PS50824">
    <property type="entry name" value="DAPIN"/>
    <property type="match status" value="1"/>
</dbReference>
<accession>A0ABP0EYD9</accession>
<evidence type="ECO:0000259" key="5">
    <source>
        <dbReference type="PROSITE" id="PS50824"/>
    </source>
</evidence>
<feature type="compositionally biased region" description="Basic residues" evidence="4">
    <location>
        <begin position="41"/>
        <end position="53"/>
    </location>
</feature>
<evidence type="ECO:0000256" key="2">
    <source>
        <dbReference type="ARBA" id="ARBA00023054"/>
    </source>
</evidence>
<evidence type="ECO:0000256" key="3">
    <source>
        <dbReference type="SAM" id="Coils"/>
    </source>
</evidence>